<organism evidence="1 2">
    <name type="scientific">Streptantibioticus cattleyicolor (strain ATCC 35852 / DSM 46488 / JCM 4925 / NBRC 14057 / NRRL 8057)</name>
    <name type="common">Streptomyces cattleya</name>
    <dbReference type="NCBI Taxonomy" id="1003195"/>
    <lineage>
        <taxon>Bacteria</taxon>
        <taxon>Bacillati</taxon>
        <taxon>Actinomycetota</taxon>
        <taxon>Actinomycetes</taxon>
        <taxon>Kitasatosporales</taxon>
        <taxon>Streptomycetaceae</taxon>
        <taxon>Streptantibioticus</taxon>
    </lineage>
</organism>
<evidence type="ECO:0000313" key="2">
    <source>
        <dbReference type="Proteomes" id="UP000007842"/>
    </source>
</evidence>
<gene>
    <name evidence="1" type="ordered locus">SCATT_14620</name>
</gene>
<sequence>MDDTREHVERLLDRAHNAFELDDAVVARLRGALMHCVELHSLHRRNGPPYPLGHRTLRHVFLLPDGADLVLWEIEYTTGPGSRTLHEVYADQAQAAEAERRMTAWCGTEPYPRADTDADAALQDLLSGILDDLAIPGRSRSRHTYEHDRSAEHAWRVLRRAENPDRPGARIRRLLRTAVGHETTLVAMRHARDEGPAVEWALYEHAFLLADDSELSLWEVEHFPPDGYPVCEVYLDETTARDSAERRREAL</sequence>
<evidence type="ECO:0000313" key="1">
    <source>
        <dbReference type="EMBL" id="AEW93833.1"/>
    </source>
</evidence>
<dbReference type="Proteomes" id="UP000007842">
    <property type="component" value="Chromosome"/>
</dbReference>
<dbReference type="AlphaFoldDB" id="F8JYR1"/>
<dbReference type="KEGG" id="sct:SCAT_1460"/>
<reference evidence="2" key="1">
    <citation type="submission" date="2011-12" db="EMBL/GenBank/DDBJ databases">
        <title>Complete genome sequence of Streptomyces cattleya strain DSM 46488.</title>
        <authorList>
            <person name="Ou H.-Y."/>
            <person name="Li P."/>
            <person name="Zhao C."/>
            <person name="O'Hagan D."/>
            <person name="Deng Z."/>
        </authorList>
    </citation>
    <scope>NUCLEOTIDE SEQUENCE [LARGE SCALE GENOMIC DNA]</scope>
    <source>
        <strain evidence="2">ATCC 35852 / DSM 46488 / JCM 4925 / NBRC 14057 / NRRL 8057</strain>
    </source>
</reference>
<name>F8JYR1_STREN</name>
<accession>F8JYR1</accession>
<dbReference type="KEGG" id="scy:SCATT_14620"/>
<dbReference type="HOGENOM" id="CLU_986687_0_0_11"/>
<proteinExistence type="predicted"/>
<dbReference type="Pfam" id="PF19738">
    <property type="entry name" value="DUF6227"/>
    <property type="match status" value="1"/>
</dbReference>
<dbReference type="RefSeq" id="WP_014142218.1">
    <property type="nucleotide sequence ID" value="NC_016111.1"/>
</dbReference>
<dbReference type="PATRIC" id="fig|1003195.11.peg.3040"/>
<dbReference type="STRING" id="1003195.SCATT_14620"/>
<dbReference type="EMBL" id="CP003219">
    <property type="protein sequence ID" value="AEW93833.1"/>
    <property type="molecule type" value="Genomic_DNA"/>
</dbReference>
<dbReference type="InterPro" id="IPR046195">
    <property type="entry name" value="DUF6227"/>
</dbReference>
<dbReference type="eggNOG" id="ENOG5033SS3">
    <property type="taxonomic scope" value="Bacteria"/>
</dbReference>
<dbReference type="OrthoDB" id="4319261at2"/>
<keyword evidence="2" id="KW-1185">Reference proteome</keyword>
<accession>G8WZ84</accession>
<protein>
    <submittedName>
        <fullName evidence="1">Uncharacterized protein</fullName>
    </submittedName>
</protein>